<dbReference type="AlphaFoldDB" id="D0LUU0"/>
<name>D0LUU0_HALO1</name>
<evidence type="ECO:0000313" key="4">
    <source>
        <dbReference type="Proteomes" id="UP000001880"/>
    </source>
</evidence>
<dbReference type="NCBIfam" id="NF033537">
    <property type="entry name" value="lasso_biosyn_B2"/>
    <property type="match status" value="1"/>
</dbReference>
<dbReference type="STRING" id="502025.Hoch_1426"/>
<evidence type="ECO:0000313" key="3">
    <source>
        <dbReference type="EMBL" id="ACY13980.1"/>
    </source>
</evidence>
<evidence type="ECO:0000259" key="2">
    <source>
        <dbReference type="Pfam" id="PF13471"/>
    </source>
</evidence>
<gene>
    <name evidence="3" type="ordered locus">Hoch_1426</name>
</gene>
<keyword evidence="4" id="KW-1185">Reference proteome</keyword>
<accession>D0LUU0</accession>
<evidence type="ECO:0000256" key="1">
    <source>
        <dbReference type="SAM" id="MobiDB-lite"/>
    </source>
</evidence>
<dbReference type="EMBL" id="CP001804">
    <property type="protein sequence ID" value="ACY13980.1"/>
    <property type="molecule type" value="Genomic_DNA"/>
</dbReference>
<dbReference type="OrthoDB" id="119963at2"/>
<dbReference type="KEGG" id="hoh:Hoch_1426"/>
<feature type="domain" description="Microcin J25-processing protein McjB C-terminal" evidence="2">
    <location>
        <begin position="114"/>
        <end position="229"/>
    </location>
</feature>
<dbReference type="MEROPS" id="C96.001"/>
<dbReference type="Proteomes" id="UP000001880">
    <property type="component" value="Chromosome"/>
</dbReference>
<proteinExistence type="predicted"/>
<dbReference type="InterPro" id="IPR032708">
    <property type="entry name" value="McjB_C"/>
</dbReference>
<protein>
    <recommendedName>
        <fullName evidence="2">Microcin J25-processing protein McjB C-terminal domain-containing protein</fullName>
    </recommendedName>
</protein>
<organism evidence="3 4">
    <name type="scientific">Haliangium ochraceum (strain DSM 14365 / JCM 11303 / SMP-2)</name>
    <dbReference type="NCBI Taxonomy" id="502025"/>
    <lineage>
        <taxon>Bacteria</taxon>
        <taxon>Pseudomonadati</taxon>
        <taxon>Myxococcota</taxon>
        <taxon>Polyangia</taxon>
        <taxon>Haliangiales</taxon>
        <taxon>Kofleriaceae</taxon>
        <taxon>Haliangium</taxon>
    </lineage>
</organism>
<dbReference type="eggNOG" id="ENOG5033GCR">
    <property type="taxonomic scope" value="Bacteria"/>
</dbReference>
<dbReference type="HOGENOM" id="CLU_085623_0_0_7"/>
<reference evidence="3 4" key="1">
    <citation type="journal article" date="2010" name="Stand. Genomic Sci.">
        <title>Complete genome sequence of Haliangium ochraceum type strain (SMP-2).</title>
        <authorList>
            <consortium name="US DOE Joint Genome Institute (JGI-PGF)"/>
            <person name="Ivanova N."/>
            <person name="Daum C."/>
            <person name="Lang E."/>
            <person name="Abt B."/>
            <person name="Kopitz M."/>
            <person name="Saunders E."/>
            <person name="Lapidus A."/>
            <person name="Lucas S."/>
            <person name="Glavina Del Rio T."/>
            <person name="Nolan M."/>
            <person name="Tice H."/>
            <person name="Copeland A."/>
            <person name="Cheng J.F."/>
            <person name="Chen F."/>
            <person name="Bruce D."/>
            <person name="Goodwin L."/>
            <person name="Pitluck S."/>
            <person name="Mavromatis K."/>
            <person name="Pati A."/>
            <person name="Mikhailova N."/>
            <person name="Chen A."/>
            <person name="Palaniappan K."/>
            <person name="Land M."/>
            <person name="Hauser L."/>
            <person name="Chang Y.J."/>
            <person name="Jeffries C.D."/>
            <person name="Detter J.C."/>
            <person name="Brettin T."/>
            <person name="Rohde M."/>
            <person name="Goker M."/>
            <person name="Bristow J."/>
            <person name="Markowitz V."/>
            <person name="Eisen J.A."/>
            <person name="Hugenholtz P."/>
            <person name="Kyrpides N.C."/>
            <person name="Klenk H.P."/>
        </authorList>
    </citation>
    <scope>NUCLEOTIDE SEQUENCE [LARGE SCALE GENOMIC DNA]</scope>
    <source>
        <strain evidence="4">DSM 14365 / CIP 107738 / JCM 11303 / AJ 13395 / SMP-2</strain>
    </source>
</reference>
<dbReference type="Pfam" id="PF13471">
    <property type="entry name" value="Transglut_core3"/>
    <property type="match status" value="1"/>
</dbReference>
<sequence length="231" mass="24988">MSIHLAAHARCALVEGQLVFLDLRGDRYSCLGPGESAALLADVAPGSPQASQRVELIDALLEAGLFTRNARSGRPLTPRRAPAPAPASDLTGYPIGRAPAIGAHHTARFIAAATATAARLRWRSLAAIASRLHTRKRRARRPRAGAREGMQVSEIVEVYQRLRPLVFTARERCLYDSLVLLEFLAAQRIFPAWVVGVRLHPFAAHSWVQDGAVVVNDSVANVAAFTPILVV</sequence>
<feature type="region of interest" description="Disordered" evidence="1">
    <location>
        <begin position="71"/>
        <end position="91"/>
    </location>
</feature>
<dbReference type="RefSeq" id="WP_012826589.1">
    <property type="nucleotide sequence ID" value="NC_013440.1"/>
</dbReference>
<dbReference type="InterPro" id="IPR053521">
    <property type="entry name" value="McjB-like"/>
</dbReference>